<gene>
    <name evidence="2" type="primary">istA</name>
    <name evidence="2" type="ORF">B6N23_00610</name>
</gene>
<evidence type="ECO:0000313" key="3">
    <source>
        <dbReference type="Proteomes" id="UP001235344"/>
    </source>
</evidence>
<keyword evidence="3" id="KW-1185">Reference proteome</keyword>
<dbReference type="PROSITE" id="PS50532">
    <property type="entry name" value="HTH_IS408"/>
    <property type="match status" value="1"/>
</dbReference>
<dbReference type="Proteomes" id="UP001235344">
    <property type="component" value="Chromosome"/>
</dbReference>
<evidence type="ECO:0000313" key="2">
    <source>
        <dbReference type="EMBL" id="WLI73482.1"/>
    </source>
</evidence>
<name>A0ABY9H5R2_9GAMM</name>
<organism evidence="2 3">
    <name type="scientific">Halomonas alkalicola</name>
    <dbReference type="NCBI Taxonomy" id="1930622"/>
    <lineage>
        <taxon>Bacteria</taxon>
        <taxon>Pseudomonadati</taxon>
        <taxon>Pseudomonadota</taxon>
        <taxon>Gammaproteobacteria</taxon>
        <taxon>Oceanospirillales</taxon>
        <taxon>Halomonadaceae</taxon>
        <taxon>Halomonas</taxon>
    </lineage>
</organism>
<dbReference type="PANTHER" id="PTHR35004:SF8">
    <property type="entry name" value="TRANSPOSASE RV3428C-RELATED"/>
    <property type="match status" value="1"/>
</dbReference>
<dbReference type="InterPro" id="IPR017895">
    <property type="entry name" value="HTH_IS408/IS1162_type"/>
</dbReference>
<accession>A0ABY9H5R2</accession>
<dbReference type="PANTHER" id="PTHR35004">
    <property type="entry name" value="TRANSPOSASE RV3428C-RELATED"/>
    <property type="match status" value="1"/>
</dbReference>
<evidence type="ECO:0000259" key="1">
    <source>
        <dbReference type="PROSITE" id="PS50532"/>
    </source>
</evidence>
<feature type="domain" description="HTH IS408-type" evidence="1">
    <location>
        <begin position="4"/>
        <end position="83"/>
    </location>
</feature>
<sequence>MRTITEVLRLKYDAGLSHEKIARACGLSKGVVSKYVSLAQVAGIRWPLPDATDEAALEARLFPAKSPPMRFSAPDYFQVHQALKRKGVTLQLLWAEYVEVHGDKAYRYSRFCDHYRAWRNRQRRSMRQVHRAGEKLFIDYCGPTVPIINQATGEERRAQVFVAVLGASSYTYAEATWSQALPDWIASHQRAFQFLGGVPELLVPDNLKSAVTRGRVATRASSTRLMPRWPGTTRSRCCRRGLTSPRTRPRRRPRCCWWSAGSWLACATTPSSRWPR</sequence>
<dbReference type="EMBL" id="CP131913">
    <property type="protein sequence ID" value="WLI73482.1"/>
    <property type="molecule type" value="Genomic_DNA"/>
</dbReference>
<protein>
    <submittedName>
        <fullName evidence="2">IS21 family transposase</fullName>
    </submittedName>
</protein>
<reference evidence="2 3" key="1">
    <citation type="submission" date="2023-08" db="EMBL/GenBank/DDBJ databases">
        <title>Transcriptome Analysis of Halomonas alkalicola CICC 11012s to Identify the Genes Involved in Alkaline Tolerances.</title>
        <authorList>
            <person name="Zhai L."/>
        </authorList>
    </citation>
    <scope>NUCLEOTIDE SEQUENCE [LARGE SCALE GENOMIC DNA]</scope>
    <source>
        <strain evidence="2 3">CICC 11012s</strain>
    </source>
</reference>
<proteinExistence type="predicted"/>
<dbReference type="NCBIfam" id="NF033546">
    <property type="entry name" value="transpos_IS21"/>
    <property type="match status" value="1"/>
</dbReference>